<keyword evidence="1" id="KW-1133">Transmembrane helix</keyword>
<reference evidence="2" key="1">
    <citation type="submission" date="2021-06" db="EMBL/GenBank/DDBJ databases">
        <authorList>
            <person name="Kallberg Y."/>
            <person name="Tangrot J."/>
            <person name="Rosling A."/>
        </authorList>
    </citation>
    <scope>NUCLEOTIDE SEQUENCE</scope>
    <source>
        <strain evidence="2">87-6 pot B 2015</strain>
    </source>
</reference>
<feature type="transmembrane region" description="Helical" evidence="1">
    <location>
        <begin position="7"/>
        <end position="28"/>
    </location>
</feature>
<evidence type="ECO:0000313" key="3">
    <source>
        <dbReference type="Proteomes" id="UP000789375"/>
    </source>
</evidence>
<comment type="caution">
    <text evidence="2">The sequence shown here is derived from an EMBL/GenBank/DDBJ whole genome shotgun (WGS) entry which is preliminary data.</text>
</comment>
<gene>
    <name evidence="2" type="ORF">FMOSSE_LOCUS12138</name>
</gene>
<keyword evidence="1" id="KW-0812">Transmembrane</keyword>
<keyword evidence="1" id="KW-0472">Membrane</keyword>
<protein>
    <submittedName>
        <fullName evidence="2">10597_t:CDS:1</fullName>
    </submittedName>
</protein>
<keyword evidence="3" id="KW-1185">Reference proteome</keyword>
<organism evidence="2 3">
    <name type="scientific">Funneliformis mosseae</name>
    <name type="common">Endomycorrhizal fungus</name>
    <name type="synonym">Glomus mosseae</name>
    <dbReference type="NCBI Taxonomy" id="27381"/>
    <lineage>
        <taxon>Eukaryota</taxon>
        <taxon>Fungi</taxon>
        <taxon>Fungi incertae sedis</taxon>
        <taxon>Mucoromycota</taxon>
        <taxon>Glomeromycotina</taxon>
        <taxon>Glomeromycetes</taxon>
        <taxon>Glomerales</taxon>
        <taxon>Glomeraceae</taxon>
        <taxon>Funneliformis</taxon>
    </lineage>
</organism>
<evidence type="ECO:0000313" key="2">
    <source>
        <dbReference type="EMBL" id="CAG8665264.1"/>
    </source>
</evidence>
<feature type="non-terminal residue" evidence="2">
    <location>
        <position position="1"/>
    </location>
</feature>
<accession>A0A9N9HAC2</accession>
<sequence>SRLRRLLIVLVRLGLRTWCMLTVIFASVTHNGFNYSSFSIELLERPKYG</sequence>
<dbReference type="EMBL" id="CAJVPP010005444">
    <property type="protein sequence ID" value="CAG8665264.1"/>
    <property type="molecule type" value="Genomic_DNA"/>
</dbReference>
<proteinExistence type="predicted"/>
<name>A0A9N9HAC2_FUNMO</name>
<dbReference type="AlphaFoldDB" id="A0A9N9HAC2"/>
<evidence type="ECO:0000256" key="1">
    <source>
        <dbReference type="SAM" id="Phobius"/>
    </source>
</evidence>
<dbReference type="Proteomes" id="UP000789375">
    <property type="component" value="Unassembled WGS sequence"/>
</dbReference>